<evidence type="ECO:0000256" key="1">
    <source>
        <dbReference type="ARBA" id="ARBA00022649"/>
    </source>
</evidence>
<dbReference type="InterPro" id="IPR037038">
    <property type="entry name" value="HepT-like_sf"/>
</dbReference>
<evidence type="ECO:0000313" key="5">
    <source>
        <dbReference type="EMBL" id="OGH73854.1"/>
    </source>
</evidence>
<accession>A0A1F6MQA5</accession>
<evidence type="ECO:0000313" key="6">
    <source>
        <dbReference type="Proteomes" id="UP000177457"/>
    </source>
</evidence>
<dbReference type="EMBL" id="MFQE01000011">
    <property type="protein sequence ID" value="OGH73854.1"/>
    <property type="molecule type" value="Genomic_DNA"/>
</dbReference>
<dbReference type="PANTHER" id="PTHR33397:SF3">
    <property type="entry name" value="MRNA NUCLEASE HEPT"/>
    <property type="match status" value="1"/>
</dbReference>
<dbReference type="InterPro" id="IPR052379">
    <property type="entry name" value="Type_VII_TA_RNase"/>
</dbReference>
<dbReference type="Gene3D" id="1.20.120.580">
    <property type="entry name" value="bsu32300-like"/>
    <property type="match status" value="1"/>
</dbReference>
<evidence type="ECO:0008006" key="7">
    <source>
        <dbReference type="Google" id="ProtNLM"/>
    </source>
</evidence>
<dbReference type="InterPro" id="IPR008201">
    <property type="entry name" value="HepT-like"/>
</dbReference>
<dbReference type="GO" id="GO:0004540">
    <property type="term" value="F:RNA nuclease activity"/>
    <property type="evidence" value="ECO:0007669"/>
    <property type="project" value="InterPro"/>
</dbReference>
<dbReference type="GO" id="GO:0110001">
    <property type="term" value="C:toxin-antitoxin complex"/>
    <property type="evidence" value="ECO:0007669"/>
    <property type="project" value="InterPro"/>
</dbReference>
<dbReference type="Proteomes" id="UP000177457">
    <property type="component" value="Unassembled WGS sequence"/>
</dbReference>
<dbReference type="NCBIfam" id="NF047751">
    <property type="entry name" value="HepT_toxin"/>
    <property type="match status" value="1"/>
</dbReference>
<reference evidence="5 6" key="1">
    <citation type="journal article" date="2016" name="Nat. Commun.">
        <title>Thousands of microbial genomes shed light on interconnected biogeochemical processes in an aquifer system.</title>
        <authorList>
            <person name="Anantharaman K."/>
            <person name="Brown C.T."/>
            <person name="Hug L.A."/>
            <person name="Sharon I."/>
            <person name="Castelle C.J."/>
            <person name="Probst A.J."/>
            <person name="Thomas B.C."/>
            <person name="Singh A."/>
            <person name="Wilkins M.J."/>
            <person name="Karaoz U."/>
            <person name="Brodie E.L."/>
            <person name="Williams K.H."/>
            <person name="Hubbard S.S."/>
            <person name="Banfield J.F."/>
        </authorList>
    </citation>
    <scope>NUCLEOTIDE SEQUENCE [LARGE SCALE GENOMIC DNA]</scope>
</reference>
<keyword evidence="2" id="KW-0540">Nuclease</keyword>
<name>A0A1F6MQA5_9BACT</name>
<dbReference type="PANTHER" id="PTHR33397">
    <property type="entry name" value="UPF0331 PROTEIN YUTE"/>
    <property type="match status" value="1"/>
</dbReference>
<comment type="caution">
    <text evidence="5">The sequence shown here is derived from an EMBL/GenBank/DDBJ whole genome shotgun (WGS) entry which is preliminary data.</text>
</comment>
<keyword evidence="1" id="KW-1277">Toxin-antitoxin system</keyword>
<gene>
    <name evidence="5" type="ORF">A3C90_01260</name>
</gene>
<proteinExistence type="inferred from homology"/>
<dbReference type="STRING" id="1798683.A3C90_01260"/>
<evidence type="ECO:0000256" key="2">
    <source>
        <dbReference type="ARBA" id="ARBA00022722"/>
    </source>
</evidence>
<protein>
    <recommendedName>
        <fullName evidence="7">DUF86 domain-containing protein</fullName>
    </recommendedName>
</protein>
<dbReference type="AlphaFoldDB" id="A0A1F6MQA5"/>
<evidence type="ECO:0000256" key="4">
    <source>
        <dbReference type="ARBA" id="ARBA00024207"/>
    </source>
</evidence>
<keyword evidence="3" id="KW-0378">Hydrolase</keyword>
<dbReference type="GO" id="GO:0016787">
    <property type="term" value="F:hydrolase activity"/>
    <property type="evidence" value="ECO:0007669"/>
    <property type="project" value="UniProtKB-KW"/>
</dbReference>
<sequence>MLNRDLLEKKMKYIAGYIDEMKQLFEQHSVQEVLNENVLLAFAERKYQLLVDTVLDVNTHIISAKDFQPPDDFESTFMTLADRGVLPHEFAVHLAPCVGLRNRVVHKYEKLDLKRFLRDLIGNIDDFYTYLKHIQAYLKKEKDLKNPQSEI</sequence>
<comment type="similarity">
    <text evidence="4">Belongs to the HepT RNase toxin family.</text>
</comment>
<evidence type="ECO:0000256" key="3">
    <source>
        <dbReference type="ARBA" id="ARBA00022801"/>
    </source>
</evidence>
<dbReference type="Pfam" id="PF01934">
    <property type="entry name" value="HepT-like"/>
    <property type="match status" value="1"/>
</dbReference>
<organism evidence="5 6">
    <name type="scientific">Candidatus Magasanikbacteria bacterium RIFCSPHIGHO2_02_FULL_51_14</name>
    <dbReference type="NCBI Taxonomy" id="1798683"/>
    <lineage>
        <taxon>Bacteria</taxon>
        <taxon>Candidatus Magasanikiibacteriota</taxon>
    </lineage>
</organism>